<dbReference type="InParanoid" id="E9HR23"/>
<dbReference type="KEGG" id="dpx:DAPPUDRAFT_116952"/>
<evidence type="ECO:0000313" key="2">
    <source>
        <dbReference type="EMBL" id="EFX65812.1"/>
    </source>
</evidence>
<feature type="region of interest" description="Disordered" evidence="1">
    <location>
        <begin position="106"/>
        <end position="130"/>
    </location>
</feature>
<proteinExistence type="predicted"/>
<gene>
    <name evidence="2" type="ORF">DAPPUDRAFT_116952</name>
</gene>
<dbReference type="AlphaFoldDB" id="E9HR23"/>
<evidence type="ECO:0000256" key="1">
    <source>
        <dbReference type="SAM" id="MobiDB-lite"/>
    </source>
</evidence>
<dbReference type="HOGENOM" id="CLU_1940201_0_0_1"/>
<evidence type="ECO:0000313" key="3">
    <source>
        <dbReference type="Proteomes" id="UP000000305"/>
    </source>
</evidence>
<sequence length="130" mass="14097">MVGAIAYFRYTSGECCIKLTTNRTQFQTFRHGETGFTKSLKIQCSVQACGNSACRNTFICHYDKKKYCSNRCYPSVLARAAAKQAGRNGALAGAANCASLDTAITTPAHTPAPTYYESPDDTSTRKTGDE</sequence>
<dbReference type="Proteomes" id="UP000000305">
    <property type="component" value="Unassembled WGS sequence"/>
</dbReference>
<dbReference type="EMBL" id="GL732730">
    <property type="protein sequence ID" value="EFX65812.1"/>
    <property type="molecule type" value="Genomic_DNA"/>
</dbReference>
<name>E9HR23_DAPPU</name>
<organism evidence="2 3">
    <name type="scientific">Daphnia pulex</name>
    <name type="common">Water flea</name>
    <dbReference type="NCBI Taxonomy" id="6669"/>
    <lineage>
        <taxon>Eukaryota</taxon>
        <taxon>Metazoa</taxon>
        <taxon>Ecdysozoa</taxon>
        <taxon>Arthropoda</taxon>
        <taxon>Crustacea</taxon>
        <taxon>Branchiopoda</taxon>
        <taxon>Diplostraca</taxon>
        <taxon>Cladocera</taxon>
        <taxon>Anomopoda</taxon>
        <taxon>Daphniidae</taxon>
        <taxon>Daphnia</taxon>
    </lineage>
</organism>
<accession>E9HR23</accession>
<reference evidence="2 3" key="1">
    <citation type="journal article" date="2011" name="Science">
        <title>The ecoresponsive genome of Daphnia pulex.</title>
        <authorList>
            <person name="Colbourne J.K."/>
            <person name="Pfrender M.E."/>
            <person name="Gilbert D."/>
            <person name="Thomas W.K."/>
            <person name="Tucker A."/>
            <person name="Oakley T.H."/>
            <person name="Tokishita S."/>
            <person name="Aerts A."/>
            <person name="Arnold G.J."/>
            <person name="Basu M.K."/>
            <person name="Bauer D.J."/>
            <person name="Caceres C.E."/>
            <person name="Carmel L."/>
            <person name="Casola C."/>
            <person name="Choi J.H."/>
            <person name="Detter J.C."/>
            <person name="Dong Q."/>
            <person name="Dusheyko S."/>
            <person name="Eads B.D."/>
            <person name="Frohlich T."/>
            <person name="Geiler-Samerotte K.A."/>
            <person name="Gerlach D."/>
            <person name="Hatcher P."/>
            <person name="Jogdeo S."/>
            <person name="Krijgsveld J."/>
            <person name="Kriventseva E.V."/>
            <person name="Kultz D."/>
            <person name="Laforsch C."/>
            <person name="Lindquist E."/>
            <person name="Lopez J."/>
            <person name="Manak J.R."/>
            <person name="Muller J."/>
            <person name="Pangilinan J."/>
            <person name="Patwardhan R.P."/>
            <person name="Pitluck S."/>
            <person name="Pritham E.J."/>
            <person name="Rechtsteiner A."/>
            <person name="Rho M."/>
            <person name="Rogozin I.B."/>
            <person name="Sakarya O."/>
            <person name="Salamov A."/>
            <person name="Schaack S."/>
            <person name="Shapiro H."/>
            <person name="Shiga Y."/>
            <person name="Skalitzky C."/>
            <person name="Smith Z."/>
            <person name="Souvorov A."/>
            <person name="Sung W."/>
            <person name="Tang Z."/>
            <person name="Tsuchiya D."/>
            <person name="Tu H."/>
            <person name="Vos H."/>
            <person name="Wang M."/>
            <person name="Wolf Y.I."/>
            <person name="Yamagata H."/>
            <person name="Yamada T."/>
            <person name="Ye Y."/>
            <person name="Shaw J.R."/>
            <person name="Andrews J."/>
            <person name="Crease T.J."/>
            <person name="Tang H."/>
            <person name="Lucas S.M."/>
            <person name="Robertson H.M."/>
            <person name="Bork P."/>
            <person name="Koonin E.V."/>
            <person name="Zdobnov E.M."/>
            <person name="Grigoriev I.V."/>
            <person name="Lynch M."/>
            <person name="Boore J.L."/>
        </authorList>
    </citation>
    <scope>NUCLEOTIDE SEQUENCE [LARGE SCALE GENOMIC DNA]</scope>
</reference>
<protein>
    <submittedName>
        <fullName evidence="2">Uncharacterized protein</fullName>
    </submittedName>
</protein>
<keyword evidence="3" id="KW-1185">Reference proteome</keyword>